<keyword evidence="2" id="KW-1185">Reference proteome</keyword>
<evidence type="ECO:0008006" key="3">
    <source>
        <dbReference type="Google" id="ProtNLM"/>
    </source>
</evidence>
<organism evidence="1 2">
    <name type="scientific">Gossypium stocksii</name>
    <dbReference type="NCBI Taxonomy" id="47602"/>
    <lineage>
        <taxon>Eukaryota</taxon>
        <taxon>Viridiplantae</taxon>
        <taxon>Streptophyta</taxon>
        <taxon>Embryophyta</taxon>
        <taxon>Tracheophyta</taxon>
        <taxon>Spermatophyta</taxon>
        <taxon>Magnoliopsida</taxon>
        <taxon>eudicotyledons</taxon>
        <taxon>Gunneridae</taxon>
        <taxon>Pentapetalae</taxon>
        <taxon>rosids</taxon>
        <taxon>malvids</taxon>
        <taxon>Malvales</taxon>
        <taxon>Malvaceae</taxon>
        <taxon>Malvoideae</taxon>
        <taxon>Gossypium</taxon>
    </lineage>
</organism>
<dbReference type="Proteomes" id="UP000828251">
    <property type="component" value="Unassembled WGS sequence"/>
</dbReference>
<dbReference type="PANTHER" id="PTHR31635">
    <property type="entry name" value="REVERSE TRANSCRIPTASE DOMAIN-CONTAINING PROTEIN-RELATED"/>
    <property type="match status" value="1"/>
</dbReference>
<proteinExistence type="predicted"/>
<gene>
    <name evidence="1" type="ORF">J1N35_014185</name>
</gene>
<evidence type="ECO:0000313" key="1">
    <source>
        <dbReference type="EMBL" id="KAH1097264.1"/>
    </source>
</evidence>
<sequence>MNKSLMAPYTEAEIVEALKGIGPTKPSMFDGFSIIFYQKFWHIIGKETSKFCLDVLNHGHSLDEINKTQLVLIPKTTNPNNLKNFHPISLCTVIYTITAKSVSNHL</sequence>
<evidence type="ECO:0000313" key="2">
    <source>
        <dbReference type="Proteomes" id="UP000828251"/>
    </source>
</evidence>
<dbReference type="EMBL" id="JAIQCV010000005">
    <property type="protein sequence ID" value="KAH1097264.1"/>
    <property type="molecule type" value="Genomic_DNA"/>
</dbReference>
<name>A0A9D4A927_9ROSI</name>
<protein>
    <recommendedName>
        <fullName evidence="3">Reverse transcriptase domain-containing protein</fullName>
    </recommendedName>
</protein>
<dbReference type="AlphaFoldDB" id="A0A9D4A927"/>
<dbReference type="PANTHER" id="PTHR31635:SF196">
    <property type="entry name" value="REVERSE TRANSCRIPTASE DOMAIN-CONTAINING PROTEIN-RELATED"/>
    <property type="match status" value="1"/>
</dbReference>
<accession>A0A9D4A927</accession>
<comment type="caution">
    <text evidence="1">The sequence shown here is derived from an EMBL/GenBank/DDBJ whole genome shotgun (WGS) entry which is preliminary data.</text>
</comment>
<reference evidence="1 2" key="1">
    <citation type="journal article" date="2021" name="Plant Biotechnol. J.">
        <title>Multi-omics assisted identification of the key and species-specific regulatory components of drought-tolerant mechanisms in Gossypium stocksii.</title>
        <authorList>
            <person name="Yu D."/>
            <person name="Ke L."/>
            <person name="Zhang D."/>
            <person name="Wu Y."/>
            <person name="Sun Y."/>
            <person name="Mei J."/>
            <person name="Sun J."/>
            <person name="Sun Y."/>
        </authorList>
    </citation>
    <scope>NUCLEOTIDE SEQUENCE [LARGE SCALE GENOMIC DNA]</scope>
    <source>
        <strain evidence="2">cv. E1</strain>
        <tissue evidence="1">Leaf</tissue>
    </source>
</reference>
<dbReference type="OrthoDB" id="997823at2759"/>